<evidence type="ECO:0000313" key="2">
    <source>
        <dbReference type="Proteomes" id="UP000595814"/>
    </source>
</evidence>
<keyword evidence="2" id="KW-1185">Reference proteome</keyword>
<gene>
    <name evidence="1" type="ORF">JFY71_04655</name>
</gene>
<organism evidence="1 2">
    <name type="scientific">Miniphocaeibacter halophilus</name>
    <dbReference type="NCBI Taxonomy" id="2931922"/>
    <lineage>
        <taxon>Bacteria</taxon>
        <taxon>Bacillati</taxon>
        <taxon>Bacillota</taxon>
        <taxon>Tissierellia</taxon>
        <taxon>Tissierellales</taxon>
        <taxon>Peptoniphilaceae</taxon>
        <taxon>Miniphocaeibacter</taxon>
    </lineage>
</organism>
<sequence length="190" mass="21499">MIKNKKIKILALVTILAIALVGCKGKESKKPEETAATEKQTDIVETKPLETNPTVSNNVTGKMTNDDIEDLLDLLEDTGDIDNDEVNDELELVDLAEDWISELAEMNINIDEIKQYTADWLTRGKESEVLRFKEIFPKLNDYAVGLINGDSAMLELYSRTDDDGDERLDDRIVTQEQWTEVYNAIMSVIE</sequence>
<proteinExistence type="predicted"/>
<evidence type="ECO:0000313" key="1">
    <source>
        <dbReference type="EMBL" id="QQK08829.1"/>
    </source>
</evidence>
<accession>A0AC61MSZ1</accession>
<dbReference type="EMBL" id="CP066744">
    <property type="protein sequence ID" value="QQK08829.1"/>
    <property type="molecule type" value="Genomic_DNA"/>
</dbReference>
<name>A0AC61MSZ1_9FIRM</name>
<reference evidence="1 2" key="1">
    <citation type="journal article" date="2022" name="Int. J. Syst. Evol. Microbiol.">
        <title>Miniphocaeibacter halophilus sp. nov., an ammonium-tolerant acetate-producing bacterium isolated from a biogas system.</title>
        <authorList>
            <person name="Schnurer A."/>
            <person name="Singh A."/>
            <person name="Bi S."/>
            <person name="Qiao W."/>
            <person name="Westerholm M."/>
        </authorList>
    </citation>
    <scope>NUCLEOTIDE SEQUENCE [LARGE SCALE GENOMIC DNA]</scope>
    <source>
        <strain evidence="1 2">AMB_01</strain>
    </source>
</reference>
<dbReference type="Proteomes" id="UP000595814">
    <property type="component" value="Chromosome"/>
</dbReference>
<protein>
    <submittedName>
        <fullName evidence="1">Uncharacterized protein</fullName>
    </submittedName>
</protein>